<dbReference type="GO" id="GO:0005634">
    <property type="term" value="C:nucleus"/>
    <property type="evidence" value="ECO:0007669"/>
    <property type="project" value="TreeGrafter"/>
</dbReference>
<organism evidence="8 9">
    <name type="scientific">Friedmanniomyces endolithicus</name>
    <dbReference type="NCBI Taxonomy" id="329885"/>
    <lineage>
        <taxon>Eukaryota</taxon>
        <taxon>Fungi</taxon>
        <taxon>Dikarya</taxon>
        <taxon>Ascomycota</taxon>
        <taxon>Pezizomycotina</taxon>
        <taxon>Dothideomycetes</taxon>
        <taxon>Dothideomycetidae</taxon>
        <taxon>Mycosphaerellales</taxon>
        <taxon>Teratosphaeriaceae</taxon>
        <taxon>Friedmanniomyces</taxon>
    </lineage>
</organism>
<evidence type="ECO:0000256" key="1">
    <source>
        <dbReference type="ARBA" id="ARBA00018517"/>
    </source>
</evidence>
<evidence type="ECO:0000256" key="2">
    <source>
        <dbReference type="ARBA" id="ARBA00025783"/>
    </source>
</evidence>
<evidence type="ECO:0000256" key="7">
    <source>
        <dbReference type="ARBA" id="ARBA00049790"/>
    </source>
</evidence>
<gene>
    <name evidence="8" type="primary">tgs1_1</name>
    <name evidence="8" type="ORF">LTR91_004075</name>
</gene>
<dbReference type="FunFam" id="3.40.50.150:FF:000270">
    <property type="entry name" value="RNA methylase family protein"/>
    <property type="match status" value="1"/>
</dbReference>
<sequence>MATAKEPPEGVHHYESAEDVPWEISKYWHQRHNIFSKYDDGIWMTHDAWFGVTPEPVARYVLMISTTRSNNIPPAHPLPRRIASDIAAAPASKTILVDAFAGAGGNTIAFALSGRWKQIFAIEKDPVVLACAKHNAEVYGVAKKIFWICGDAFTEIPKRLKQVGKSAVMFGSPPWGGPTYTDYEVFDLNVMGPYTLPFLHNSFSAITPDVVLYLPRTSDLRQLAKHAKPGDKLKVTHYCMHGASKALCVYFGSFAAT</sequence>
<evidence type="ECO:0000313" key="8">
    <source>
        <dbReference type="EMBL" id="KAK1005219.1"/>
    </source>
</evidence>
<comment type="caution">
    <text evidence="8">The sequence shown here is derived from an EMBL/GenBank/DDBJ whole genome shotgun (WGS) entry which is preliminary data.</text>
</comment>
<dbReference type="Pfam" id="PF09445">
    <property type="entry name" value="Methyltransf_15"/>
    <property type="match status" value="1"/>
</dbReference>
<comment type="similarity">
    <text evidence="2">Belongs to the methyltransferase superfamily. Trimethylguanosine synthase family.</text>
</comment>
<dbReference type="InterPro" id="IPR019012">
    <property type="entry name" value="RNA_cap_Gua-N2-MeTrfase"/>
</dbReference>
<dbReference type="PANTHER" id="PTHR14741">
    <property type="entry name" value="S-ADENOSYLMETHIONINE-DEPENDENT METHYLTRANSFERASE RELATED"/>
    <property type="match status" value="1"/>
</dbReference>
<dbReference type="Proteomes" id="UP001175353">
    <property type="component" value="Unassembled WGS sequence"/>
</dbReference>
<comment type="catalytic activity">
    <reaction evidence="3">
        <text>a 5'-end (N(2),N(7)-dimethyl 5'-triphosphoguanosine)-ribonucleoside in snoRNA + S-adenosyl-L-methionine = a 5'-end (N(2),N(2),N(7)-trimethyl 5'-triphosphoguanosine)-ribonucleoside in snoRNA + S-adenosyl-L-homocysteine + H(+)</text>
        <dbReference type="Rhea" id="RHEA:78507"/>
        <dbReference type="Rhea" id="RHEA-COMP:19088"/>
        <dbReference type="Rhea" id="RHEA-COMP:19090"/>
        <dbReference type="ChEBI" id="CHEBI:15378"/>
        <dbReference type="ChEBI" id="CHEBI:57856"/>
        <dbReference type="ChEBI" id="CHEBI:59789"/>
        <dbReference type="ChEBI" id="CHEBI:167623"/>
        <dbReference type="ChEBI" id="CHEBI:172880"/>
    </reaction>
    <physiologicalReaction direction="left-to-right" evidence="3">
        <dbReference type="Rhea" id="RHEA:78508"/>
    </physiologicalReaction>
</comment>
<dbReference type="PANTHER" id="PTHR14741:SF32">
    <property type="entry name" value="TRIMETHYLGUANOSINE SYNTHASE"/>
    <property type="match status" value="1"/>
</dbReference>
<evidence type="ECO:0000256" key="6">
    <source>
        <dbReference type="ARBA" id="ARBA00049075"/>
    </source>
</evidence>
<comment type="catalytic activity">
    <reaction evidence="5">
        <text>a 5'-end (N(2),N(7)-dimethyl 5'-triphosphoguanosine)-ribonucleoside in snRNA + S-adenosyl-L-methionine = a 5'-end (N(2),N(2),N(7)-trimethyl 5'-triphosphoguanosine)-ribonucleoside in snRNA + S-adenosyl-L-homocysteine + H(+)</text>
        <dbReference type="Rhea" id="RHEA:78479"/>
        <dbReference type="Rhea" id="RHEA-COMP:19087"/>
        <dbReference type="Rhea" id="RHEA-COMP:19089"/>
        <dbReference type="ChEBI" id="CHEBI:15378"/>
        <dbReference type="ChEBI" id="CHEBI:57856"/>
        <dbReference type="ChEBI" id="CHEBI:59789"/>
        <dbReference type="ChEBI" id="CHEBI:167623"/>
        <dbReference type="ChEBI" id="CHEBI:172880"/>
    </reaction>
    <physiologicalReaction direction="left-to-right" evidence="5">
        <dbReference type="Rhea" id="RHEA:78480"/>
    </physiologicalReaction>
</comment>
<dbReference type="EMBL" id="JAUJLE010000023">
    <property type="protein sequence ID" value="KAK1005219.1"/>
    <property type="molecule type" value="Genomic_DNA"/>
</dbReference>
<accession>A0AAN6KWI8</accession>
<dbReference type="SUPFAM" id="SSF53335">
    <property type="entry name" value="S-adenosyl-L-methionine-dependent methyltransferases"/>
    <property type="match status" value="1"/>
</dbReference>
<dbReference type="Gene3D" id="3.40.50.150">
    <property type="entry name" value="Vaccinia Virus protein VP39"/>
    <property type="match status" value="1"/>
</dbReference>
<dbReference type="AlphaFoldDB" id="A0AAN6KWI8"/>
<evidence type="ECO:0000313" key="9">
    <source>
        <dbReference type="Proteomes" id="UP001175353"/>
    </source>
</evidence>
<evidence type="ECO:0000256" key="5">
    <source>
        <dbReference type="ARBA" id="ARBA00048763"/>
    </source>
</evidence>
<protein>
    <recommendedName>
        <fullName evidence="1">Trimethylguanosine synthase</fullName>
    </recommendedName>
    <alternativeName>
        <fullName evidence="7">Cap-specific guanine-N(2) methyltransferase</fullName>
    </alternativeName>
</protein>
<proteinExistence type="inferred from homology"/>
<dbReference type="CDD" id="cd02440">
    <property type="entry name" value="AdoMet_MTases"/>
    <property type="match status" value="1"/>
</dbReference>
<dbReference type="GO" id="GO:0071164">
    <property type="term" value="F:RNA cap trimethylguanosine synthase activity"/>
    <property type="evidence" value="ECO:0007669"/>
    <property type="project" value="TreeGrafter"/>
</dbReference>
<evidence type="ECO:0000256" key="3">
    <source>
        <dbReference type="ARBA" id="ARBA00047418"/>
    </source>
</evidence>
<keyword evidence="9" id="KW-1185">Reference proteome</keyword>
<comment type="catalytic activity">
    <reaction evidence="6">
        <text>a 5'-end (N(7)-methyl 5'-triphosphoguanosine)-ribonucleoside in snRNA + S-adenosyl-L-methionine = a 5'-end (N(2),N(7)-dimethyl 5'-triphosphoguanosine)-ribonucleoside in snRNA + S-adenosyl-L-homocysteine + H(+)</text>
        <dbReference type="Rhea" id="RHEA:78471"/>
        <dbReference type="Rhea" id="RHEA-COMP:19085"/>
        <dbReference type="Rhea" id="RHEA-COMP:19087"/>
        <dbReference type="ChEBI" id="CHEBI:15378"/>
        <dbReference type="ChEBI" id="CHEBI:57856"/>
        <dbReference type="ChEBI" id="CHEBI:59789"/>
        <dbReference type="ChEBI" id="CHEBI:156461"/>
        <dbReference type="ChEBI" id="CHEBI:172880"/>
    </reaction>
    <physiologicalReaction direction="left-to-right" evidence="6">
        <dbReference type="Rhea" id="RHEA:78472"/>
    </physiologicalReaction>
</comment>
<comment type="catalytic activity">
    <reaction evidence="4">
        <text>a 5'-end (N(7)-methyl 5'-triphosphoguanosine)-ribonucleoside in snoRNA + S-adenosyl-L-methionine = a 5'-end (N(2),N(7)-dimethyl 5'-triphosphoguanosine)-ribonucleoside in snoRNA + S-adenosyl-L-homocysteine + H(+)</text>
        <dbReference type="Rhea" id="RHEA:78475"/>
        <dbReference type="Rhea" id="RHEA-COMP:19086"/>
        <dbReference type="Rhea" id="RHEA-COMP:19088"/>
        <dbReference type="ChEBI" id="CHEBI:15378"/>
        <dbReference type="ChEBI" id="CHEBI:57856"/>
        <dbReference type="ChEBI" id="CHEBI:59789"/>
        <dbReference type="ChEBI" id="CHEBI:156461"/>
        <dbReference type="ChEBI" id="CHEBI:172880"/>
    </reaction>
    <physiologicalReaction direction="left-to-right" evidence="4">
        <dbReference type="Rhea" id="RHEA:78476"/>
    </physiologicalReaction>
</comment>
<dbReference type="InterPro" id="IPR029063">
    <property type="entry name" value="SAM-dependent_MTases_sf"/>
</dbReference>
<name>A0AAN6KWI8_9PEZI</name>
<reference evidence="8" key="1">
    <citation type="submission" date="2023-06" db="EMBL/GenBank/DDBJ databases">
        <title>Black Yeasts Isolated from many extreme environments.</title>
        <authorList>
            <person name="Coleine C."/>
            <person name="Stajich J.E."/>
            <person name="Selbmann L."/>
        </authorList>
    </citation>
    <scope>NUCLEOTIDE SEQUENCE</scope>
    <source>
        <strain evidence="8">CCFEE 5200</strain>
    </source>
</reference>
<evidence type="ECO:0000256" key="4">
    <source>
        <dbReference type="ARBA" id="ARBA00048740"/>
    </source>
</evidence>